<feature type="compositionally biased region" description="Low complexity" evidence="1">
    <location>
        <begin position="18"/>
        <end position="31"/>
    </location>
</feature>
<evidence type="ECO:0000256" key="1">
    <source>
        <dbReference type="SAM" id="MobiDB-lite"/>
    </source>
</evidence>
<proteinExistence type="predicted"/>
<keyword evidence="3" id="KW-1185">Reference proteome</keyword>
<name>A0A1B8APQ3_FUSPO</name>
<reference evidence="2 3" key="1">
    <citation type="submission" date="2016-06" db="EMBL/GenBank/DDBJ databases">
        <title>Living apart together: crosstalk between the core and supernumerary genomes in a fungal plant pathogen.</title>
        <authorList>
            <person name="Vanheule A."/>
            <person name="Audenaert K."/>
            <person name="Warris S."/>
            <person name="Van De Geest H."/>
            <person name="Schijlen E."/>
            <person name="Hofte M."/>
            <person name="De Saeger S."/>
            <person name="Haesaert G."/>
            <person name="Waalwijk C."/>
            <person name="Van Der Lee T."/>
        </authorList>
    </citation>
    <scope>NUCLEOTIDE SEQUENCE [LARGE SCALE GENOMIC DNA]</scope>
    <source>
        <strain evidence="2 3">2516</strain>
    </source>
</reference>
<dbReference type="Proteomes" id="UP000091967">
    <property type="component" value="Unassembled WGS sequence"/>
</dbReference>
<dbReference type="EMBL" id="LYXU01000003">
    <property type="protein sequence ID" value="OBS22480.1"/>
    <property type="molecule type" value="Genomic_DNA"/>
</dbReference>
<dbReference type="AlphaFoldDB" id="A0A1B8APQ3"/>
<evidence type="ECO:0000313" key="2">
    <source>
        <dbReference type="EMBL" id="OBS22480.1"/>
    </source>
</evidence>
<comment type="caution">
    <text evidence="2">The sequence shown here is derived from an EMBL/GenBank/DDBJ whole genome shotgun (WGS) entry which is preliminary data.</text>
</comment>
<accession>A0A1B8APQ3</accession>
<organism evidence="2 3">
    <name type="scientific">Fusarium poae</name>
    <dbReference type="NCBI Taxonomy" id="36050"/>
    <lineage>
        <taxon>Eukaryota</taxon>
        <taxon>Fungi</taxon>
        <taxon>Dikarya</taxon>
        <taxon>Ascomycota</taxon>
        <taxon>Pezizomycotina</taxon>
        <taxon>Sordariomycetes</taxon>
        <taxon>Hypocreomycetidae</taxon>
        <taxon>Hypocreales</taxon>
        <taxon>Nectriaceae</taxon>
        <taxon>Fusarium</taxon>
    </lineage>
</organism>
<feature type="region of interest" description="Disordered" evidence="1">
    <location>
        <begin position="1"/>
        <end position="65"/>
    </location>
</feature>
<feature type="compositionally biased region" description="Polar residues" evidence="1">
    <location>
        <begin position="79"/>
        <end position="88"/>
    </location>
</feature>
<sequence length="100" mass="10591">MTKHPKNDSSASRAPSGQQQPLQPQQEAAPAAKPPKAPAGSVAEAEKKVAQNMANKATAEENIKFGVRKLADWTERLQARSSAPQGQSAVDEALAKEMAE</sequence>
<evidence type="ECO:0000313" key="3">
    <source>
        <dbReference type="Proteomes" id="UP000091967"/>
    </source>
</evidence>
<gene>
    <name evidence="2" type="ORF">FPOA_08817</name>
</gene>
<protein>
    <submittedName>
        <fullName evidence="2">Uncharacterized protein</fullName>
    </submittedName>
</protein>
<feature type="compositionally biased region" description="Polar residues" evidence="1">
    <location>
        <begin position="8"/>
        <end position="17"/>
    </location>
</feature>
<feature type="region of interest" description="Disordered" evidence="1">
    <location>
        <begin position="77"/>
        <end position="100"/>
    </location>
</feature>